<name>A0AA51GGS8_9VIRU</name>
<protein>
    <recommendedName>
        <fullName evidence="2">Methyltransferase</fullName>
    </recommendedName>
</protein>
<reference evidence="1" key="1">
    <citation type="journal article" date="2023" name="Microbiol. Spectr.">
        <title>Extreme Diversity of Mycoviruses Present in Single Strains of Rhizoctonia cerealis, the Pathogen of Wheat Sharp Eyespot.</title>
        <authorList>
            <person name="Li W."/>
            <person name="Sun H."/>
            <person name="Cao S."/>
            <person name="Zhang A."/>
            <person name="Zhang H."/>
            <person name="Shu Y."/>
            <person name="Chen H."/>
        </authorList>
    </citation>
    <scope>NUCLEOTIDE SEQUENCE</scope>
    <source>
        <strain evidence="1">RcHV-1084-1</strain>
    </source>
</reference>
<evidence type="ECO:0000313" key="1">
    <source>
        <dbReference type="EMBL" id="WMI40043.1"/>
    </source>
</evidence>
<reference evidence="1" key="2">
    <citation type="submission" date="2023-05" db="EMBL/GenBank/DDBJ databases">
        <authorList>
            <person name="Li W."/>
        </authorList>
    </citation>
    <scope>NUCLEOTIDE SEQUENCE</scope>
    <source>
        <strain evidence="1">RcHV-1084-1</strain>
    </source>
</reference>
<dbReference type="EMBL" id="OQ999676">
    <property type="protein sequence ID" value="WMI40043.1"/>
    <property type="molecule type" value="Genomic_RNA"/>
</dbReference>
<organism evidence="1">
    <name type="scientific">Rhizoctonia cerealis hypovirus</name>
    <dbReference type="NCBI Taxonomy" id="3068667"/>
    <lineage>
        <taxon>Viruses</taxon>
        <taxon>Riboviria</taxon>
        <taxon>Orthornavirae</taxon>
        <taxon>Pisuviricota</taxon>
        <taxon>Duplopiviricetes</taxon>
        <taxon>Durnavirales</taxon>
        <taxon>Hypoviridae</taxon>
    </lineage>
</organism>
<accession>A0AA51GGS8</accession>
<evidence type="ECO:0008006" key="2">
    <source>
        <dbReference type="Google" id="ProtNLM"/>
    </source>
</evidence>
<sequence>MFATILGFLTATVSTYFAIRGPTDDRDKPTVSTPLMLFTRFLQKLGVWANAPAVVTTEFTTVETEVTSPQFDTLKSMVTPVELSPDTRSGYEFIVEQYITNPSPFMSLLHNKPNFDGPNILGYPSLNDDISDISKWLKHVPFQGDVIDIGAGFGRLENNLHNHKAVSAWYGIDSWVTNNDWGNELRMIEAVRTKQKTTTYYKGDAGSLFPLIVMMLKQHDRPISFINIDGDPRPSSNISMALQAYDALTVGGIMCMTICQNTSDSTSNYVIQNHDYINSTLFIMSLLRYRVKLLPQYSNSKVRFCFQKLKEPDGGNWGSTQMWGDPCCFDMFQMIGEPCVQHHQLTNVRYLNFMTLGGRTEKCVICGRSVEVGHHDGWYEEACRLLGDCVPERTHSTAPKPQNL</sequence>
<proteinExistence type="predicted"/>